<dbReference type="Pfam" id="PF12804">
    <property type="entry name" value="NTP_transf_3"/>
    <property type="match status" value="1"/>
</dbReference>
<comment type="function">
    <text evidence="8">Transfers a GMP moiety from GTP to Mo-molybdopterin (Mo-MPT) cofactor (Moco or molybdenum cofactor) to form Mo-molybdopterin guanine dinucleotide (Mo-MGD) cofactor.</text>
</comment>
<organism evidence="11 12">
    <name type="scientific">Melaminivora alkalimesophila</name>
    <dbReference type="NCBI Taxonomy" id="1165852"/>
    <lineage>
        <taxon>Bacteria</taxon>
        <taxon>Pseudomonadati</taxon>
        <taxon>Pseudomonadota</taxon>
        <taxon>Betaproteobacteria</taxon>
        <taxon>Burkholderiales</taxon>
        <taxon>Comamonadaceae</taxon>
        <taxon>Melaminivora</taxon>
    </lineage>
</organism>
<dbReference type="HAMAP" id="MF_00316">
    <property type="entry name" value="MobA"/>
    <property type="match status" value="1"/>
</dbReference>
<protein>
    <recommendedName>
        <fullName evidence="8">Molybdenum cofactor guanylyltransferase</fullName>
        <shortName evidence="8">MoCo guanylyltransferase</shortName>
        <ecNumber evidence="8">2.7.7.77</ecNumber>
    </recommendedName>
    <alternativeName>
        <fullName evidence="8">GTP:molybdopterin guanylyltransferase</fullName>
    </alternativeName>
    <alternativeName>
        <fullName evidence="8">Mo-MPT guanylyltransferase</fullName>
    </alternativeName>
    <alternativeName>
        <fullName evidence="8">Molybdopterin guanylyltransferase</fullName>
    </alternativeName>
    <alternativeName>
        <fullName evidence="8">Molybdopterin-guanine dinucleotide synthase</fullName>
        <shortName evidence="8">MGD synthase</shortName>
    </alternativeName>
</protein>
<dbReference type="GO" id="GO:0046872">
    <property type="term" value="F:metal ion binding"/>
    <property type="evidence" value="ECO:0007669"/>
    <property type="project" value="UniProtKB-KW"/>
</dbReference>
<feature type="binding site" evidence="8">
    <location>
        <position position="53"/>
    </location>
    <ligand>
        <name>GTP</name>
        <dbReference type="ChEBI" id="CHEBI:37565"/>
    </ligand>
</feature>
<keyword evidence="2 8" id="KW-0808">Transferase</keyword>
<comment type="caution">
    <text evidence="11">The sequence shown here is derived from an EMBL/GenBank/DDBJ whole genome shotgun (WGS) entry which is preliminary data.</text>
</comment>
<name>A0A317RAT6_9BURK</name>
<evidence type="ECO:0000259" key="10">
    <source>
        <dbReference type="Pfam" id="PF12804"/>
    </source>
</evidence>
<proteinExistence type="inferred from homology"/>
<feature type="domain" description="MobA-like NTP transferase" evidence="10">
    <location>
        <begin position="9"/>
        <end position="172"/>
    </location>
</feature>
<evidence type="ECO:0000256" key="8">
    <source>
        <dbReference type="HAMAP-Rule" id="MF_00316"/>
    </source>
</evidence>
<evidence type="ECO:0000256" key="1">
    <source>
        <dbReference type="ARBA" id="ARBA00022490"/>
    </source>
</evidence>
<comment type="similarity">
    <text evidence="8">Belongs to the MobA family.</text>
</comment>
<comment type="cofactor">
    <cofactor evidence="8">
        <name>Mg(2+)</name>
        <dbReference type="ChEBI" id="CHEBI:18420"/>
    </cofactor>
</comment>
<dbReference type="PANTHER" id="PTHR19136:SF81">
    <property type="entry name" value="MOLYBDENUM COFACTOR GUANYLYLTRANSFERASE"/>
    <property type="match status" value="1"/>
</dbReference>
<evidence type="ECO:0000313" key="11">
    <source>
        <dbReference type="EMBL" id="PWW46442.1"/>
    </source>
</evidence>
<dbReference type="GO" id="GO:0005525">
    <property type="term" value="F:GTP binding"/>
    <property type="evidence" value="ECO:0007669"/>
    <property type="project" value="UniProtKB-UniRule"/>
</dbReference>
<keyword evidence="11" id="KW-0548">Nucleotidyltransferase</keyword>
<keyword evidence="12" id="KW-1185">Reference proteome</keyword>
<keyword evidence="7 8" id="KW-0501">Molybdenum cofactor biosynthesis</keyword>
<dbReference type="GO" id="GO:1902758">
    <property type="term" value="P:bis(molybdopterin guanine dinucleotide)molybdenum biosynthetic process"/>
    <property type="evidence" value="ECO:0007669"/>
    <property type="project" value="TreeGrafter"/>
</dbReference>
<comment type="subcellular location">
    <subcellularLocation>
        <location evidence="8">Cytoplasm</location>
    </subcellularLocation>
</comment>
<dbReference type="InterPro" id="IPR025877">
    <property type="entry name" value="MobA-like_NTP_Trfase"/>
</dbReference>
<keyword evidence="1 8" id="KW-0963">Cytoplasm</keyword>
<keyword evidence="4 8" id="KW-0547">Nucleotide-binding</keyword>
<dbReference type="GO" id="GO:0061603">
    <property type="term" value="F:molybdenum cofactor guanylyltransferase activity"/>
    <property type="evidence" value="ECO:0007669"/>
    <property type="project" value="UniProtKB-EC"/>
</dbReference>
<evidence type="ECO:0000256" key="9">
    <source>
        <dbReference type="SAM" id="MobiDB-lite"/>
    </source>
</evidence>
<dbReference type="CDD" id="cd02503">
    <property type="entry name" value="MobA"/>
    <property type="match status" value="1"/>
</dbReference>
<evidence type="ECO:0000256" key="5">
    <source>
        <dbReference type="ARBA" id="ARBA00022842"/>
    </source>
</evidence>
<sequence>MIEQRDITALVLAGGRGTRMGGVDKGLVPFGDTPLALHAARRIAPQVATVALNANRHLETYRAWGFPVWPDTEPGQPGPLAGFLAGLMHCSTPWLLTLPCDSPLFPADLAIRLAAAATEAGAPLAMAAAPDPDALEGGTAPLRTQPVFCLMHVRLQGELERFLRSGGRRVQQWSRRYGCAIAAFDQPQDDPRAFANANTPGELQALHQPAPVSARPRR</sequence>
<feature type="binding site" evidence="8">
    <location>
        <position position="101"/>
    </location>
    <ligand>
        <name>GTP</name>
        <dbReference type="ChEBI" id="CHEBI:37565"/>
    </ligand>
</feature>
<dbReference type="InterPro" id="IPR013482">
    <property type="entry name" value="Molybde_CF_guanTrfase"/>
</dbReference>
<dbReference type="PANTHER" id="PTHR19136">
    <property type="entry name" value="MOLYBDENUM COFACTOR GUANYLYLTRANSFERASE"/>
    <property type="match status" value="1"/>
</dbReference>
<feature type="binding site" evidence="8">
    <location>
        <position position="71"/>
    </location>
    <ligand>
        <name>GTP</name>
        <dbReference type="ChEBI" id="CHEBI:37565"/>
    </ligand>
</feature>
<dbReference type="OrthoDB" id="9788394at2"/>
<accession>A0A317RAT6</accession>
<dbReference type="RefSeq" id="WP_110012250.1">
    <property type="nucleotide sequence ID" value="NZ_QGUB01000004.1"/>
</dbReference>
<feature type="binding site" evidence="8">
    <location>
        <position position="101"/>
    </location>
    <ligand>
        <name>Mg(2+)</name>
        <dbReference type="ChEBI" id="CHEBI:18420"/>
    </ligand>
</feature>
<dbReference type="EC" id="2.7.7.77" evidence="8"/>
<dbReference type="SUPFAM" id="SSF53448">
    <property type="entry name" value="Nucleotide-diphospho-sugar transferases"/>
    <property type="match status" value="1"/>
</dbReference>
<evidence type="ECO:0000256" key="3">
    <source>
        <dbReference type="ARBA" id="ARBA00022723"/>
    </source>
</evidence>
<dbReference type="EMBL" id="QGUB01000004">
    <property type="protein sequence ID" value="PWW46442.1"/>
    <property type="molecule type" value="Genomic_DNA"/>
</dbReference>
<dbReference type="NCBIfam" id="TIGR02665">
    <property type="entry name" value="molyb_mobA"/>
    <property type="match status" value="1"/>
</dbReference>
<keyword evidence="5 8" id="KW-0460">Magnesium</keyword>
<reference evidence="11 12" key="1">
    <citation type="submission" date="2018-05" db="EMBL/GenBank/DDBJ databases">
        <title>Genomic Encyclopedia of Type Strains, Phase IV (KMG-IV): sequencing the most valuable type-strain genomes for metagenomic binning, comparative biology and taxonomic classification.</title>
        <authorList>
            <person name="Goeker M."/>
        </authorList>
    </citation>
    <scope>NUCLEOTIDE SEQUENCE [LARGE SCALE GENOMIC DNA]</scope>
    <source>
        <strain evidence="11 12">DSM 26006</strain>
    </source>
</reference>
<comment type="catalytic activity">
    <reaction evidence="8">
        <text>Mo-molybdopterin + GTP + H(+) = Mo-molybdopterin guanine dinucleotide + diphosphate</text>
        <dbReference type="Rhea" id="RHEA:34243"/>
        <dbReference type="ChEBI" id="CHEBI:15378"/>
        <dbReference type="ChEBI" id="CHEBI:33019"/>
        <dbReference type="ChEBI" id="CHEBI:37565"/>
        <dbReference type="ChEBI" id="CHEBI:71302"/>
        <dbReference type="ChEBI" id="CHEBI:71310"/>
        <dbReference type="EC" id="2.7.7.77"/>
    </reaction>
</comment>
<feature type="binding site" evidence="8">
    <location>
        <position position="25"/>
    </location>
    <ligand>
        <name>GTP</name>
        <dbReference type="ChEBI" id="CHEBI:37565"/>
    </ligand>
</feature>
<feature type="binding site" evidence="8">
    <location>
        <begin position="12"/>
        <end position="14"/>
    </location>
    <ligand>
        <name>GTP</name>
        <dbReference type="ChEBI" id="CHEBI:37565"/>
    </ligand>
</feature>
<keyword evidence="6 8" id="KW-0342">GTP-binding</keyword>
<dbReference type="Gene3D" id="3.90.550.10">
    <property type="entry name" value="Spore Coat Polysaccharide Biosynthesis Protein SpsA, Chain A"/>
    <property type="match status" value="1"/>
</dbReference>
<feature type="region of interest" description="Disordered" evidence="9">
    <location>
        <begin position="190"/>
        <end position="218"/>
    </location>
</feature>
<evidence type="ECO:0000313" key="12">
    <source>
        <dbReference type="Proteomes" id="UP000246483"/>
    </source>
</evidence>
<evidence type="ECO:0000256" key="6">
    <source>
        <dbReference type="ARBA" id="ARBA00023134"/>
    </source>
</evidence>
<comment type="subunit">
    <text evidence="8">Monomer.</text>
</comment>
<dbReference type="AlphaFoldDB" id="A0A317RAT6"/>
<dbReference type="InterPro" id="IPR029044">
    <property type="entry name" value="Nucleotide-diphossugar_trans"/>
</dbReference>
<keyword evidence="3 8" id="KW-0479">Metal-binding</keyword>
<evidence type="ECO:0000256" key="2">
    <source>
        <dbReference type="ARBA" id="ARBA00022679"/>
    </source>
</evidence>
<comment type="domain">
    <text evidence="8">The N-terminal domain determines nucleotide recognition and specific binding, while the C-terminal domain determines the specific binding to the target protein.</text>
</comment>
<dbReference type="Proteomes" id="UP000246483">
    <property type="component" value="Unassembled WGS sequence"/>
</dbReference>
<evidence type="ECO:0000256" key="4">
    <source>
        <dbReference type="ARBA" id="ARBA00022741"/>
    </source>
</evidence>
<evidence type="ECO:0000256" key="7">
    <source>
        <dbReference type="ARBA" id="ARBA00023150"/>
    </source>
</evidence>
<dbReference type="GO" id="GO:0005737">
    <property type="term" value="C:cytoplasm"/>
    <property type="evidence" value="ECO:0007669"/>
    <property type="project" value="UniProtKB-SubCell"/>
</dbReference>
<gene>
    <name evidence="8" type="primary">mobA</name>
    <name evidence="11" type="ORF">DFR36_104228</name>
</gene>